<evidence type="ECO:0000313" key="1">
    <source>
        <dbReference type="EMBL" id="TYS62525.1"/>
    </source>
</evidence>
<comment type="caution">
    <text evidence="1">The sequence shown here is derived from an EMBL/GenBank/DDBJ whole genome shotgun (WGS) entry which is preliminary data.</text>
</comment>
<dbReference type="EMBL" id="VTEV01000012">
    <property type="protein sequence ID" value="TYS62525.1"/>
    <property type="molecule type" value="Genomic_DNA"/>
</dbReference>
<dbReference type="Proteomes" id="UP000322524">
    <property type="component" value="Unassembled WGS sequence"/>
</dbReference>
<protein>
    <submittedName>
        <fullName evidence="1">Uncharacterized protein</fullName>
    </submittedName>
</protein>
<evidence type="ECO:0000313" key="2">
    <source>
        <dbReference type="Proteomes" id="UP000322524"/>
    </source>
</evidence>
<name>A0A5D4SGC3_9BACI</name>
<dbReference type="OrthoDB" id="1911337at2"/>
<reference evidence="1 2" key="1">
    <citation type="submission" date="2019-08" db="EMBL/GenBank/DDBJ databases">
        <title>Bacillus genomes from the desert of Cuatro Cienegas, Coahuila.</title>
        <authorList>
            <person name="Olmedo-Alvarez G."/>
        </authorList>
    </citation>
    <scope>NUCLEOTIDE SEQUENCE [LARGE SCALE GENOMIC DNA]</scope>
    <source>
        <strain evidence="1 2">CH28_1T</strain>
    </source>
</reference>
<dbReference type="AlphaFoldDB" id="A0A5D4SGC3"/>
<proteinExistence type="predicted"/>
<organism evidence="1 2">
    <name type="scientific">Sutcliffiella horikoshii</name>
    <dbReference type="NCBI Taxonomy" id="79883"/>
    <lineage>
        <taxon>Bacteria</taxon>
        <taxon>Bacillati</taxon>
        <taxon>Bacillota</taxon>
        <taxon>Bacilli</taxon>
        <taxon>Bacillales</taxon>
        <taxon>Bacillaceae</taxon>
        <taxon>Sutcliffiella</taxon>
    </lineage>
</organism>
<accession>A0A5D4SGC3</accession>
<gene>
    <name evidence="1" type="ORF">FZC76_20705</name>
</gene>
<dbReference type="RefSeq" id="WP_148990055.1">
    <property type="nucleotide sequence ID" value="NZ_VTEV01000012.1"/>
</dbReference>
<sequence>MPWHQKIPHLMNQPIGVSFLDGTGTSGVLCGTTNGKLLVMEYLYHSQFALKQYDMNTVQDIHGYPGCSGQRFWG</sequence>